<evidence type="ECO:0000313" key="3">
    <source>
        <dbReference type="Proteomes" id="UP000253951"/>
    </source>
</evidence>
<keyword evidence="3" id="KW-1185">Reference proteome</keyword>
<evidence type="ECO:0000256" key="1">
    <source>
        <dbReference type="SAM" id="Phobius"/>
    </source>
</evidence>
<sequence>MKKLNNFFVSFPLALGLLGFLWGELWAIAILFMMLTGLVQVLTATIWLTIDKGYKSKLLGIYWLLTISFFLMLAFTEWQWIWAMPTFIAIYYTVILNYKFKE</sequence>
<feature type="transmembrane region" description="Helical" evidence="1">
    <location>
        <begin position="29"/>
        <end position="50"/>
    </location>
</feature>
<dbReference type="AlphaFoldDB" id="A0A345H8V9"/>
<evidence type="ECO:0008006" key="4">
    <source>
        <dbReference type="Google" id="ProtNLM"/>
    </source>
</evidence>
<reference evidence="2 3" key="1">
    <citation type="submission" date="2018-07" db="EMBL/GenBank/DDBJ databases">
        <title>Complete genome sequence of Flavobacterium arcticum type strain SM1502T.</title>
        <authorList>
            <person name="Li Y."/>
            <person name="Li D.-D."/>
        </authorList>
    </citation>
    <scope>NUCLEOTIDE SEQUENCE [LARGE SCALE GENOMIC DNA]</scope>
    <source>
        <strain evidence="2 3">SM1502</strain>
    </source>
</reference>
<keyword evidence="1" id="KW-1133">Transmembrane helix</keyword>
<dbReference type="Proteomes" id="UP000253951">
    <property type="component" value="Chromosome"/>
</dbReference>
<name>A0A345H8V9_9FLAO</name>
<dbReference type="EMBL" id="CP031188">
    <property type="protein sequence ID" value="AXG73019.1"/>
    <property type="molecule type" value="Genomic_DNA"/>
</dbReference>
<feature type="transmembrane region" description="Helical" evidence="1">
    <location>
        <begin position="7"/>
        <end position="23"/>
    </location>
</feature>
<organism evidence="2 3">
    <name type="scientific">Flavobacterium arcticum</name>
    <dbReference type="NCBI Taxonomy" id="1784713"/>
    <lineage>
        <taxon>Bacteria</taxon>
        <taxon>Pseudomonadati</taxon>
        <taxon>Bacteroidota</taxon>
        <taxon>Flavobacteriia</taxon>
        <taxon>Flavobacteriales</taxon>
        <taxon>Flavobacteriaceae</taxon>
        <taxon>Flavobacterium</taxon>
    </lineage>
</organism>
<accession>A0A345H8V9</accession>
<evidence type="ECO:0000313" key="2">
    <source>
        <dbReference type="EMBL" id="AXG73019.1"/>
    </source>
</evidence>
<gene>
    <name evidence="2" type="ORF">DVK85_01720</name>
</gene>
<feature type="transmembrane region" description="Helical" evidence="1">
    <location>
        <begin position="57"/>
        <end position="75"/>
    </location>
</feature>
<dbReference type="KEGG" id="fat:DVK85_01720"/>
<feature type="transmembrane region" description="Helical" evidence="1">
    <location>
        <begin position="81"/>
        <end position="100"/>
    </location>
</feature>
<dbReference type="OrthoDB" id="1364574at2"/>
<protein>
    <recommendedName>
        <fullName evidence="4">Phosphatidate cytidylyltransferase</fullName>
    </recommendedName>
</protein>
<keyword evidence="1" id="KW-0472">Membrane</keyword>
<proteinExistence type="predicted"/>
<dbReference type="RefSeq" id="WP_114676782.1">
    <property type="nucleotide sequence ID" value="NZ_CP031188.1"/>
</dbReference>
<keyword evidence="1" id="KW-0812">Transmembrane</keyword>